<evidence type="ECO:0000256" key="4">
    <source>
        <dbReference type="ARBA" id="ARBA00023136"/>
    </source>
</evidence>
<feature type="transmembrane region" description="Helical" evidence="6">
    <location>
        <begin position="29"/>
        <end position="49"/>
    </location>
</feature>
<gene>
    <name evidence="8" type="ORF">QYS62_007722</name>
</gene>
<dbReference type="EMBL" id="CP151263">
    <property type="protein sequence ID" value="WZH46633.1"/>
    <property type="molecule type" value="Genomic_DNA"/>
</dbReference>
<keyword evidence="3 6" id="KW-1133">Transmembrane helix</keyword>
<feature type="transmembrane region" description="Helical" evidence="6">
    <location>
        <begin position="191"/>
        <end position="210"/>
    </location>
</feature>
<evidence type="ECO:0000256" key="1">
    <source>
        <dbReference type="ARBA" id="ARBA00004141"/>
    </source>
</evidence>
<feature type="transmembrane region" description="Helical" evidence="6">
    <location>
        <begin position="70"/>
        <end position="94"/>
    </location>
</feature>
<accession>A0ABZ2X0X3</accession>
<evidence type="ECO:0000313" key="8">
    <source>
        <dbReference type="EMBL" id="WZH46633.1"/>
    </source>
</evidence>
<sequence length="371" mass="40182">MSYPGSLPPPAGVEPNLEKPVDVLRTANYVTQALTLAFTSFFVATRFYAKYKVMGGGVTKDDTIVLPPSSVRSMLFFSCPLHICLHLLAGNYGAGLNQWDVSPKDMKTFLQCGYAATLFYAPMALTVKLSLLFITTRVFGSVHKKTMIGINVFIGMLVAYYVSGFFIKLFICKPISAYWNGDLEMCLDQNAIITADAIISVISDLAILFLPTPLTWSLQISRRKRLRVTGILCAGGVATGFSIYRLAMILHERNSGNQTIVFTKVILSGNAEAGIGLICACLPSISALIVRRHGYPSNGYPSRGFQSSGKVDGSRHGEIMMTRSFQVDTASKQADSDAFNFGHDEAGLIASVQAIPKSDYSSRTRSSGSGG</sequence>
<evidence type="ECO:0000256" key="5">
    <source>
        <dbReference type="ARBA" id="ARBA00038359"/>
    </source>
</evidence>
<organism evidence="8 9">
    <name type="scientific">Fusarium acuminatum</name>
    <dbReference type="NCBI Taxonomy" id="5515"/>
    <lineage>
        <taxon>Eukaryota</taxon>
        <taxon>Fungi</taxon>
        <taxon>Dikarya</taxon>
        <taxon>Ascomycota</taxon>
        <taxon>Pezizomycotina</taxon>
        <taxon>Sordariomycetes</taxon>
        <taxon>Hypocreomycetidae</taxon>
        <taxon>Hypocreales</taxon>
        <taxon>Nectriaceae</taxon>
        <taxon>Fusarium</taxon>
        <taxon>Fusarium tricinctum species complex</taxon>
    </lineage>
</organism>
<evidence type="ECO:0000256" key="6">
    <source>
        <dbReference type="SAM" id="Phobius"/>
    </source>
</evidence>
<feature type="transmembrane region" description="Helical" evidence="6">
    <location>
        <begin position="114"/>
        <end position="136"/>
    </location>
</feature>
<feature type="transmembrane region" description="Helical" evidence="6">
    <location>
        <begin position="148"/>
        <end position="171"/>
    </location>
</feature>
<comment type="similarity">
    <text evidence="5">Belongs to the SAT4 family.</text>
</comment>
<evidence type="ECO:0000259" key="7">
    <source>
        <dbReference type="Pfam" id="PF20684"/>
    </source>
</evidence>
<dbReference type="PANTHER" id="PTHR33048:SF108">
    <property type="entry name" value="INTEGRAL MEMBRANE PROTEIN"/>
    <property type="match status" value="1"/>
</dbReference>
<keyword evidence="2 6" id="KW-0812">Transmembrane</keyword>
<keyword evidence="4 6" id="KW-0472">Membrane</keyword>
<name>A0ABZ2X0X3_9HYPO</name>
<evidence type="ECO:0000256" key="2">
    <source>
        <dbReference type="ARBA" id="ARBA00022692"/>
    </source>
</evidence>
<protein>
    <submittedName>
        <fullName evidence="8">Integral membrane protein</fullName>
    </submittedName>
</protein>
<evidence type="ECO:0000313" key="9">
    <source>
        <dbReference type="Proteomes" id="UP001489902"/>
    </source>
</evidence>
<feature type="domain" description="Rhodopsin" evidence="7">
    <location>
        <begin position="46"/>
        <end position="290"/>
    </location>
</feature>
<feature type="transmembrane region" description="Helical" evidence="6">
    <location>
        <begin position="231"/>
        <end position="251"/>
    </location>
</feature>
<reference evidence="8 9" key="1">
    <citation type="submission" date="2024-04" db="EMBL/GenBank/DDBJ databases">
        <title>Complete genome sequence of Fusarium acuminatum.</title>
        <authorList>
            <person name="Lan B."/>
        </authorList>
    </citation>
    <scope>NUCLEOTIDE SEQUENCE [LARGE SCALE GENOMIC DNA]</scope>
    <source>
        <strain evidence="8">1A</strain>
    </source>
</reference>
<evidence type="ECO:0000256" key="3">
    <source>
        <dbReference type="ARBA" id="ARBA00022989"/>
    </source>
</evidence>
<comment type="subcellular location">
    <subcellularLocation>
        <location evidence="1">Membrane</location>
        <topology evidence="1">Multi-pass membrane protein</topology>
    </subcellularLocation>
</comment>
<dbReference type="InterPro" id="IPR049326">
    <property type="entry name" value="Rhodopsin_dom_fungi"/>
</dbReference>
<dbReference type="PANTHER" id="PTHR33048">
    <property type="entry name" value="PTH11-LIKE INTEGRAL MEMBRANE PROTEIN (AFU_ORTHOLOGUE AFUA_5G11245)"/>
    <property type="match status" value="1"/>
</dbReference>
<dbReference type="Proteomes" id="UP001489902">
    <property type="component" value="Chromosome 4"/>
</dbReference>
<feature type="transmembrane region" description="Helical" evidence="6">
    <location>
        <begin position="271"/>
        <end position="290"/>
    </location>
</feature>
<dbReference type="Pfam" id="PF20684">
    <property type="entry name" value="Fung_rhodopsin"/>
    <property type="match status" value="1"/>
</dbReference>
<proteinExistence type="inferred from homology"/>
<keyword evidence="9" id="KW-1185">Reference proteome</keyword>
<dbReference type="InterPro" id="IPR052337">
    <property type="entry name" value="SAT4-like"/>
</dbReference>